<reference evidence="1" key="1">
    <citation type="submission" date="2020-05" db="EMBL/GenBank/DDBJ databases">
        <authorList>
            <person name="Chiriac C."/>
            <person name="Salcher M."/>
            <person name="Ghai R."/>
            <person name="Kavagutti S V."/>
        </authorList>
    </citation>
    <scope>NUCLEOTIDE SEQUENCE</scope>
</reference>
<dbReference type="EMBL" id="CAFBLX010000083">
    <property type="protein sequence ID" value="CAB4886999.1"/>
    <property type="molecule type" value="Genomic_DNA"/>
</dbReference>
<gene>
    <name evidence="1" type="ORF">UFOPK3472_01495</name>
</gene>
<sequence length="33" mass="3595">MMGNALQEIKTRIALFGVEDDGMSTAEYAIGMM</sequence>
<protein>
    <submittedName>
        <fullName evidence="1">Unannotated protein</fullName>
    </submittedName>
</protein>
<accession>A0A6J7F4A0</accession>
<proteinExistence type="predicted"/>
<organism evidence="1">
    <name type="scientific">freshwater metagenome</name>
    <dbReference type="NCBI Taxonomy" id="449393"/>
    <lineage>
        <taxon>unclassified sequences</taxon>
        <taxon>metagenomes</taxon>
        <taxon>ecological metagenomes</taxon>
    </lineage>
</organism>
<dbReference type="AlphaFoldDB" id="A0A6J7F4A0"/>
<name>A0A6J7F4A0_9ZZZZ</name>
<evidence type="ECO:0000313" key="1">
    <source>
        <dbReference type="EMBL" id="CAB4886999.1"/>
    </source>
</evidence>